<evidence type="ECO:0000313" key="7">
    <source>
        <dbReference type="Proteomes" id="UP000054870"/>
    </source>
</evidence>
<name>A0A158DJ94_9BURK</name>
<dbReference type="OrthoDB" id="8885940at2"/>
<sequence>MNLIESMRIYVRVVERASLSDAARDLGIGQSTVSERIERLEKFLGCRLLVRSARAFKCTPEGQIFYERSKTILQAASEAISEISGDRQLTNGTTRIAAPHCFGEIVLPHLIQYLRTNFPPMCLNLTLSDKVVDLVAEGVDISFRIGNLGEGAFIAYPLGTVKRRLVASRAYLDESKPVVTPSDLAAHAFIGVNDALSTDRIALISQAGVVESVPVRCEVTTSHWRPAYEMIWMGMGIGVLEEYACAEALESGQFAELLPDFQIPALDLNLIVHAQRPIQQRVRTIVSILRNSVPNFLSGNTQS</sequence>
<evidence type="ECO:0000256" key="2">
    <source>
        <dbReference type="ARBA" id="ARBA00023015"/>
    </source>
</evidence>
<dbReference type="Proteomes" id="UP000054870">
    <property type="component" value="Unassembled WGS sequence"/>
</dbReference>
<dbReference type="SUPFAM" id="SSF53850">
    <property type="entry name" value="Periplasmic binding protein-like II"/>
    <property type="match status" value="1"/>
</dbReference>
<gene>
    <name evidence="6" type="ORF">AWB75_06735</name>
</gene>
<keyword evidence="4" id="KW-0804">Transcription</keyword>
<dbReference type="InterPro" id="IPR000847">
    <property type="entry name" value="LysR_HTH_N"/>
</dbReference>
<dbReference type="Gene3D" id="1.10.10.10">
    <property type="entry name" value="Winged helix-like DNA-binding domain superfamily/Winged helix DNA-binding domain"/>
    <property type="match status" value="1"/>
</dbReference>
<dbReference type="PROSITE" id="PS50931">
    <property type="entry name" value="HTH_LYSR"/>
    <property type="match status" value="1"/>
</dbReference>
<dbReference type="InterPro" id="IPR036388">
    <property type="entry name" value="WH-like_DNA-bd_sf"/>
</dbReference>
<dbReference type="GO" id="GO:0003700">
    <property type="term" value="F:DNA-binding transcription factor activity"/>
    <property type="evidence" value="ECO:0007669"/>
    <property type="project" value="InterPro"/>
</dbReference>
<keyword evidence="3" id="KW-0238">DNA-binding</keyword>
<dbReference type="Gene3D" id="3.40.190.290">
    <property type="match status" value="1"/>
</dbReference>
<accession>A0A158DJ94</accession>
<dbReference type="RefSeq" id="WP_061128338.1">
    <property type="nucleotide sequence ID" value="NZ_FCOF02000067.1"/>
</dbReference>
<keyword evidence="2" id="KW-0805">Transcription regulation</keyword>
<dbReference type="EMBL" id="FCOF02000067">
    <property type="protein sequence ID" value="SAK93877.1"/>
    <property type="molecule type" value="Genomic_DNA"/>
</dbReference>
<protein>
    <submittedName>
        <fullName evidence="6">LysR family transcriptional regulator</fullName>
    </submittedName>
</protein>
<dbReference type="InterPro" id="IPR058163">
    <property type="entry name" value="LysR-type_TF_proteobact-type"/>
</dbReference>
<comment type="caution">
    <text evidence="6">The sequence shown here is derived from an EMBL/GenBank/DDBJ whole genome shotgun (WGS) entry which is preliminary data.</text>
</comment>
<dbReference type="SUPFAM" id="SSF46785">
    <property type="entry name" value="Winged helix' DNA-binding domain"/>
    <property type="match status" value="1"/>
</dbReference>
<keyword evidence="7" id="KW-1185">Reference proteome</keyword>
<reference evidence="6" key="1">
    <citation type="submission" date="2016-01" db="EMBL/GenBank/DDBJ databases">
        <authorList>
            <person name="Peeters C."/>
        </authorList>
    </citation>
    <scope>NUCLEOTIDE SEQUENCE [LARGE SCALE GENOMIC DNA]</scope>
    <source>
        <strain evidence="6">LMG 29318</strain>
    </source>
</reference>
<dbReference type="GO" id="GO:0006351">
    <property type="term" value="P:DNA-templated transcription"/>
    <property type="evidence" value="ECO:0007669"/>
    <property type="project" value="TreeGrafter"/>
</dbReference>
<evidence type="ECO:0000256" key="1">
    <source>
        <dbReference type="ARBA" id="ARBA00009437"/>
    </source>
</evidence>
<dbReference type="FunFam" id="1.10.10.10:FF:000001">
    <property type="entry name" value="LysR family transcriptional regulator"/>
    <property type="match status" value="1"/>
</dbReference>
<dbReference type="AlphaFoldDB" id="A0A158DJ94"/>
<proteinExistence type="inferred from homology"/>
<evidence type="ECO:0000259" key="5">
    <source>
        <dbReference type="PROSITE" id="PS50931"/>
    </source>
</evidence>
<dbReference type="InterPro" id="IPR036390">
    <property type="entry name" value="WH_DNA-bd_sf"/>
</dbReference>
<dbReference type="Pfam" id="PF00126">
    <property type="entry name" value="HTH_1"/>
    <property type="match status" value="1"/>
</dbReference>
<dbReference type="PRINTS" id="PR00039">
    <property type="entry name" value="HTHLYSR"/>
</dbReference>
<feature type="domain" description="HTH lysR-type" evidence="5">
    <location>
        <begin position="1"/>
        <end position="59"/>
    </location>
</feature>
<evidence type="ECO:0000256" key="4">
    <source>
        <dbReference type="ARBA" id="ARBA00023163"/>
    </source>
</evidence>
<dbReference type="Pfam" id="PF03466">
    <property type="entry name" value="LysR_substrate"/>
    <property type="match status" value="1"/>
</dbReference>
<evidence type="ECO:0000313" key="6">
    <source>
        <dbReference type="EMBL" id="SAK93877.1"/>
    </source>
</evidence>
<evidence type="ECO:0000256" key="3">
    <source>
        <dbReference type="ARBA" id="ARBA00023125"/>
    </source>
</evidence>
<dbReference type="PANTHER" id="PTHR30537">
    <property type="entry name" value="HTH-TYPE TRANSCRIPTIONAL REGULATOR"/>
    <property type="match status" value="1"/>
</dbReference>
<comment type="similarity">
    <text evidence="1">Belongs to the LysR transcriptional regulatory family.</text>
</comment>
<dbReference type="GO" id="GO:0043565">
    <property type="term" value="F:sequence-specific DNA binding"/>
    <property type="evidence" value="ECO:0007669"/>
    <property type="project" value="TreeGrafter"/>
</dbReference>
<organism evidence="6 7">
    <name type="scientific">Caballeronia catudaia</name>
    <dbReference type="NCBI Taxonomy" id="1777136"/>
    <lineage>
        <taxon>Bacteria</taxon>
        <taxon>Pseudomonadati</taxon>
        <taxon>Pseudomonadota</taxon>
        <taxon>Betaproteobacteria</taxon>
        <taxon>Burkholderiales</taxon>
        <taxon>Burkholderiaceae</taxon>
        <taxon>Caballeronia</taxon>
    </lineage>
</organism>
<dbReference type="PANTHER" id="PTHR30537:SF5">
    <property type="entry name" value="HTH-TYPE TRANSCRIPTIONAL ACTIVATOR TTDR-RELATED"/>
    <property type="match status" value="1"/>
</dbReference>
<dbReference type="InterPro" id="IPR005119">
    <property type="entry name" value="LysR_subst-bd"/>
</dbReference>
<dbReference type="CDD" id="cd08422">
    <property type="entry name" value="PBP2_CrgA_like"/>
    <property type="match status" value="1"/>
</dbReference>